<reference evidence="3" key="2">
    <citation type="submission" date="2020-11" db="EMBL/GenBank/DDBJ databases">
        <authorList>
            <consortium name="DOE Joint Genome Institute"/>
            <person name="Kuo A."/>
            <person name="Miyauchi S."/>
            <person name="Kiss E."/>
            <person name="Drula E."/>
            <person name="Kohler A."/>
            <person name="Sanchez-Garcia M."/>
            <person name="Andreopoulos B."/>
            <person name="Barry K.W."/>
            <person name="Bonito G."/>
            <person name="Buee M."/>
            <person name="Carver A."/>
            <person name="Chen C."/>
            <person name="Cichocki N."/>
            <person name="Clum A."/>
            <person name="Culley D."/>
            <person name="Crous P.W."/>
            <person name="Fauchery L."/>
            <person name="Girlanda M."/>
            <person name="Hayes R."/>
            <person name="Keri Z."/>
            <person name="Labutti K."/>
            <person name="Lipzen A."/>
            <person name="Lombard V."/>
            <person name="Magnuson J."/>
            <person name="Maillard F."/>
            <person name="Morin E."/>
            <person name="Murat C."/>
            <person name="Nolan M."/>
            <person name="Ohm R."/>
            <person name="Pangilinan J."/>
            <person name="Pereira M."/>
            <person name="Perotto S."/>
            <person name="Peter M."/>
            <person name="Riley R."/>
            <person name="Sitrit Y."/>
            <person name="Stielow B."/>
            <person name="Szollosi G."/>
            <person name="Zifcakova L."/>
            <person name="Stursova M."/>
            <person name="Spatafora J.W."/>
            <person name="Tedersoo L."/>
            <person name="Vaario L.-M."/>
            <person name="Yamada A."/>
            <person name="Yan M."/>
            <person name="Wang P."/>
            <person name="Xu J."/>
            <person name="Bruns T."/>
            <person name="Baldrian P."/>
            <person name="Vilgalys R."/>
            <person name="Henrissat B."/>
            <person name="Grigoriev I.V."/>
            <person name="Hibbett D."/>
            <person name="Nagy L.G."/>
            <person name="Martin F.M."/>
        </authorList>
    </citation>
    <scope>NUCLEOTIDE SEQUENCE</scope>
    <source>
        <strain evidence="3">UH-Tt-Lm1</strain>
    </source>
</reference>
<evidence type="ECO:0000259" key="2">
    <source>
        <dbReference type="Pfam" id="PF16761"/>
    </source>
</evidence>
<gene>
    <name evidence="3" type="ORF">BJ322DRAFT_50659</name>
</gene>
<dbReference type="GO" id="GO:0031934">
    <property type="term" value="C:mating-type region heterochromatin"/>
    <property type="evidence" value="ECO:0007669"/>
    <property type="project" value="TreeGrafter"/>
</dbReference>
<feature type="compositionally biased region" description="Basic and acidic residues" evidence="1">
    <location>
        <begin position="213"/>
        <end position="223"/>
    </location>
</feature>
<dbReference type="InterPro" id="IPR031915">
    <property type="entry name" value="Clr2_N"/>
</dbReference>
<dbReference type="Pfam" id="PF16761">
    <property type="entry name" value="Clr2_transil"/>
    <property type="match status" value="1"/>
</dbReference>
<organism evidence="3 4">
    <name type="scientific">Thelephora terrestris</name>
    <dbReference type="NCBI Taxonomy" id="56493"/>
    <lineage>
        <taxon>Eukaryota</taxon>
        <taxon>Fungi</taxon>
        <taxon>Dikarya</taxon>
        <taxon>Basidiomycota</taxon>
        <taxon>Agaricomycotina</taxon>
        <taxon>Agaricomycetes</taxon>
        <taxon>Thelephorales</taxon>
        <taxon>Thelephoraceae</taxon>
        <taxon>Thelephora</taxon>
    </lineage>
</organism>
<feature type="region of interest" description="Disordered" evidence="1">
    <location>
        <begin position="38"/>
        <end position="66"/>
    </location>
</feature>
<dbReference type="OrthoDB" id="2421327at2759"/>
<dbReference type="EMBL" id="WIUZ02000001">
    <property type="protein sequence ID" value="KAF9792487.1"/>
    <property type="molecule type" value="Genomic_DNA"/>
</dbReference>
<dbReference type="PANTHER" id="PTHR38046:SF1">
    <property type="entry name" value="CRYPTIC LOCI REGULATOR 2"/>
    <property type="match status" value="1"/>
</dbReference>
<evidence type="ECO:0000313" key="4">
    <source>
        <dbReference type="Proteomes" id="UP000736335"/>
    </source>
</evidence>
<proteinExistence type="predicted"/>
<dbReference type="GO" id="GO:0033553">
    <property type="term" value="C:rDNA heterochromatin"/>
    <property type="evidence" value="ECO:0007669"/>
    <property type="project" value="TreeGrafter"/>
</dbReference>
<feature type="domain" description="Cryptic loci regulator 2 N-terminal" evidence="2">
    <location>
        <begin position="103"/>
        <end position="166"/>
    </location>
</feature>
<feature type="region of interest" description="Disordered" evidence="1">
    <location>
        <begin position="176"/>
        <end position="241"/>
    </location>
</feature>
<dbReference type="PANTHER" id="PTHR38046">
    <property type="entry name" value="CRYPTIC LOCI REGULATOR 2"/>
    <property type="match status" value="1"/>
</dbReference>
<dbReference type="GO" id="GO:0030466">
    <property type="term" value="P:silent mating-type cassette heterochromatin formation"/>
    <property type="evidence" value="ECO:0007669"/>
    <property type="project" value="TreeGrafter"/>
</dbReference>
<comment type="caution">
    <text evidence="3">The sequence shown here is derived from an EMBL/GenBank/DDBJ whole genome shotgun (WGS) entry which is preliminary data.</text>
</comment>
<protein>
    <recommendedName>
        <fullName evidence="2">Cryptic loci regulator 2 N-terminal domain-containing protein</fullName>
    </recommendedName>
</protein>
<sequence length="241" mass="27371">MRSELHKEPPPDIEFPYFEVTYYDQPASAGITIKATDARSKRWPDTSQSFHSDGSISGLKPSNDDTQHQWRQKLGELLTNNFLLADQHLSAHLKPMIGRRCFLIEFPSDYKMFTHTKDGRVDHYLIGSKTVNSFRSPQEFFVHARWLMMGAEKDPDGYPDCECKYCGVTRSQRDIDKEFQLPGRKDSKSSGHHSGRHGATSTATSEAIILQAKDYRNLKKPNTETKQPAPKGIESIDPALL</sequence>
<dbReference type="Proteomes" id="UP000736335">
    <property type="component" value="Unassembled WGS sequence"/>
</dbReference>
<accession>A0A9P6HRE5</accession>
<feature type="compositionally biased region" description="Polar residues" evidence="1">
    <location>
        <begin position="45"/>
        <end position="55"/>
    </location>
</feature>
<keyword evidence="4" id="KW-1185">Reference proteome</keyword>
<feature type="compositionally biased region" description="Basic and acidic residues" evidence="1">
    <location>
        <begin position="176"/>
        <end position="189"/>
    </location>
</feature>
<evidence type="ECO:0000256" key="1">
    <source>
        <dbReference type="SAM" id="MobiDB-lite"/>
    </source>
</evidence>
<evidence type="ECO:0000313" key="3">
    <source>
        <dbReference type="EMBL" id="KAF9792487.1"/>
    </source>
</evidence>
<dbReference type="AlphaFoldDB" id="A0A9P6HRE5"/>
<dbReference type="InterPro" id="IPR038986">
    <property type="entry name" value="Clr2"/>
</dbReference>
<name>A0A9P6HRE5_9AGAM</name>
<reference evidence="3" key="1">
    <citation type="journal article" date="2020" name="Nat. Commun.">
        <title>Large-scale genome sequencing of mycorrhizal fungi provides insights into the early evolution of symbiotic traits.</title>
        <authorList>
            <person name="Miyauchi S."/>
            <person name="Kiss E."/>
            <person name="Kuo A."/>
            <person name="Drula E."/>
            <person name="Kohler A."/>
            <person name="Sanchez-Garcia M."/>
            <person name="Morin E."/>
            <person name="Andreopoulos B."/>
            <person name="Barry K.W."/>
            <person name="Bonito G."/>
            <person name="Buee M."/>
            <person name="Carver A."/>
            <person name="Chen C."/>
            <person name="Cichocki N."/>
            <person name="Clum A."/>
            <person name="Culley D."/>
            <person name="Crous P.W."/>
            <person name="Fauchery L."/>
            <person name="Girlanda M."/>
            <person name="Hayes R.D."/>
            <person name="Keri Z."/>
            <person name="LaButti K."/>
            <person name="Lipzen A."/>
            <person name="Lombard V."/>
            <person name="Magnuson J."/>
            <person name="Maillard F."/>
            <person name="Murat C."/>
            <person name="Nolan M."/>
            <person name="Ohm R.A."/>
            <person name="Pangilinan J."/>
            <person name="Pereira M.F."/>
            <person name="Perotto S."/>
            <person name="Peter M."/>
            <person name="Pfister S."/>
            <person name="Riley R."/>
            <person name="Sitrit Y."/>
            <person name="Stielow J.B."/>
            <person name="Szollosi G."/>
            <person name="Zifcakova L."/>
            <person name="Stursova M."/>
            <person name="Spatafora J.W."/>
            <person name="Tedersoo L."/>
            <person name="Vaario L.M."/>
            <person name="Yamada A."/>
            <person name="Yan M."/>
            <person name="Wang P."/>
            <person name="Xu J."/>
            <person name="Bruns T."/>
            <person name="Baldrian P."/>
            <person name="Vilgalys R."/>
            <person name="Dunand C."/>
            <person name="Henrissat B."/>
            <person name="Grigoriev I.V."/>
            <person name="Hibbett D."/>
            <person name="Nagy L.G."/>
            <person name="Martin F.M."/>
        </authorList>
    </citation>
    <scope>NUCLEOTIDE SEQUENCE</scope>
    <source>
        <strain evidence="3">UH-Tt-Lm1</strain>
    </source>
</reference>
<dbReference type="GO" id="GO:0070824">
    <property type="term" value="C:SHREC complex"/>
    <property type="evidence" value="ECO:0007669"/>
    <property type="project" value="InterPro"/>
</dbReference>